<protein>
    <submittedName>
        <fullName evidence="1">Uncharacterized protein</fullName>
    </submittedName>
</protein>
<dbReference type="RefSeq" id="WP_207860305.1">
    <property type="nucleotide sequence ID" value="NZ_JAFREP010000016.1"/>
</dbReference>
<dbReference type="Proteomes" id="UP000664417">
    <property type="component" value="Unassembled WGS sequence"/>
</dbReference>
<reference evidence="1" key="1">
    <citation type="submission" date="2021-03" db="EMBL/GenBank/DDBJ databases">
        <authorList>
            <person name="Wang G."/>
        </authorList>
    </citation>
    <scope>NUCLEOTIDE SEQUENCE</scope>
    <source>
        <strain evidence="1">KCTC 12899</strain>
    </source>
</reference>
<dbReference type="AlphaFoldDB" id="A0A8J7QH80"/>
<name>A0A8J7QH80_9BACT</name>
<dbReference type="EMBL" id="JAFREP010000016">
    <property type="protein sequence ID" value="MBO1320351.1"/>
    <property type="molecule type" value="Genomic_DNA"/>
</dbReference>
<keyword evidence="2" id="KW-1185">Reference proteome</keyword>
<sequence length="90" mass="10635">MRCQEPVAICKLQLEAMDTNEMLRLGGVYRLAQVCRHLIFEPYQLRREAKRHSDARNTMGVFFHKPKQAYLVDMPVFSAWLSDLWLGRPR</sequence>
<proteinExistence type="predicted"/>
<comment type="caution">
    <text evidence="1">The sequence shown here is derived from an EMBL/GenBank/DDBJ whole genome shotgun (WGS) entry which is preliminary data.</text>
</comment>
<evidence type="ECO:0000313" key="1">
    <source>
        <dbReference type="EMBL" id="MBO1320351.1"/>
    </source>
</evidence>
<evidence type="ECO:0000313" key="2">
    <source>
        <dbReference type="Proteomes" id="UP000664417"/>
    </source>
</evidence>
<accession>A0A8J7QH80</accession>
<gene>
    <name evidence="1" type="ORF">J3U88_17885</name>
</gene>
<organism evidence="1 2">
    <name type="scientific">Acanthopleuribacter pedis</name>
    <dbReference type="NCBI Taxonomy" id="442870"/>
    <lineage>
        <taxon>Bacteria</taxon>
        <taxon>Pseudomonadati</taxon>
        <taxon>Acidobacteriota</taxon>
        <taxon>Holophagae</taxon>
        <taxon>Acanthopleuribacterales</taxon>
        <taxon>Acanthopleuribacteraceae</taxon>
        <taxon>Acanthopleuribacter</taxon>
    </lineage>
</organism>